<dbReference type="GO" id="GO:0004523">
    <property type="term" value="F:RNA-DNA hybrid ribonuclease activity"/>
    <property type="evidence" value="ECO:0007669"/>
    <property type="project" value="UniProtKB-UniRule"/>
</dbReference>
<dbReference type="InterPro" id="IPR001352">
    <property type="entry name" value="RNase_HII/HIII"/>
</dbReference>
<comment type="catalytic activity">
    <reaction evidence="1 14 15 16">
        <text>Endonucleolytic cleavage to 5'-phosphomonoester.</text>
        <dbReference type="EC" id="3.1.26.4"/>
    </reaction>
</comment>
<evidence type="ECO:0000256" key="16">
    <source>
        <dbReference type="RuleBase" id="RU003515"/>
    </source>
</evidence>
<dbReference type="Proteomes" id="UP000780768">
    <property type="component" value="Unassembled WGS sequence"/>
</dbReference>
<dbReference type="GO" id="GO:0005737">
    <property type="term" value="C:cytoplasm"/>
    <property type="evidence" value="ECO:0007669"/>
    <property type="project" value="UniProtKB-SubCell"/>
</dbReference>
<evidence type="ECO:0000256" key="3">
    <source>
        <dbReference type="ARBA" id="ARBA00004065"/>
    </source>
</evidence>
<dbReference type="FunFam" id="3.30.420.10:FF:000006">
    <property type="entry name" value="Ribonuclease HII"/>
    <property type="match status" value="1"/>
</dbReference>
<reference evidence="18" key="1">
    <citation type="journal article" date="2021" name="PeerJ">
        <title>Extensive microbial diversity within the chicken gut microbiome revealed by metagenomics and culture.</title>
        <authorList>
            <person name="Gilroy R."/>
            <person name="Ravi A."/>
            <person name="Getino M."/>
            <person name="Pursley I."/>
            <person name="Horton D.L."/>
            <person name="Alikhan N.F."/>
            <person name="Baker D."/>
            <person name="Gharbi K."/>
            <person name="Hall N."/>
            <person name="Watson M."/>
            <person name="Adriaenssens E.M."/>
            <person name="Foster-Nyarko E."/>
            <person name="Jarju S."/>
            <person name="Secka A."/>
            <person name="Antonio M."/>
            <person name="Oren A."/>
            <person name="Chaudhuri R.R."/>
            <person name="La Ragione R."/>
            <person name="Hildebrand F."/>
            <person name="Pallen M.J."/>
        </authorList>
    </citation>
    <scope>NUCLEOTIDE SEQUENCE</scope>
    <source>
        <strain evidence="18">7318</strain>
    </source>
</reference>
<dbReference type="Pfam" id="PF01351">
    <property type="entry name" value="RNase_HII"/>
    <property type="match status" value="1"/>
</dbReference>
<evidence type="ECO:0000256" key="5">
    <source>
        <dbReference type="ARBA" id="ARBA00007383"/>
    </source>
</evidence>
<feature type="binding site" evidence="14 15">
    <location>
        <position position="73"/>
    </location>
    <ligand>
        <name>a divalent metal cation</name>
        <dbReference type="ChEBI" id="CHEBI:60240"/>
    </ligand>
</feature>
<dbReference type="GO" id="GO:0030145">
    <property type="term" value="F:manganese ion binding"/>
    <property type="evidence" value="ECO:0007669"/>
    <property type="project" value="UniProtKB-UniRule"/>
</dbReference>
<comment type="function">
    <text evidence="3 14 16">Endonuclease that specifically degrades the RNA of RNA-DNA hybrids.</text>
</comment>
<dbReference type="GO" id="GO:0032299">
    <property type="term" value="C:ribonuclease H2 complex"/>
    <property type="evidence" value="ECO:0007669"/>
    <property type="project" value="TreeGrafter"/>
</dbReference>
<dbReference type="Gene3D" id="3.30.420.10">
    <property type="entry name" value="Ribonuclease H-like superfamily/Ribonuclease H"/>
    <property type="match status" value="1"/>
</dbReference>
<dbReference type="InterPro" id="IPR024567">
    <property type="entry name" value="RNase_HII/HIII_dom"/>
</dbReference>
<dbReference type="InterPro" id="IPR036397">
    <property type="entry name" value="RNaseH_sf"/>
</dbReference>
<gene>
    <name evidence="14" type="primary">rnhB</name>
    <name evidence="18" type="ORF">K8V65_02975</name>
</gene>
<evidence type="ECO:0000256" key="6">
    <source>
        <dbReference type="ARBA" id="ARBA00012180"/>
    </source>
</evidence>
<keyword evidence="13 14" id="KW-0464">Manganese</keyword>
<evidence type="ECO:0000256" key="12">
    <source>
        <dbReference type="ARBA" id="ARBA00022801"/>
    </source>
</evidence>
<comment type="subcellular location">
    <subcellularLocation>
        <location evidence="4 14">Cytoplasm</location>
    </subcellularLocation>
</comment>
<dbReference type="GO" id="GO:0006298">
    <property type="term" value="P:mismatch repair"/>
    <property type="evidence" value="ECO:0007669"/>
    <property type="project" value="TreeGrafter"/>
</dbReference>
<dbReference type="EC" id="3.1.26.4" evidence="6 14"/>
<feature type="domain" description="RNase H type-2" evidence="17">
    <location>
        <begin position="66"/>
        <end position="253"/>
    </location>
</feature>
<keyword evidence="10 14" id="KW-0479">Metal-binding</keyword>
<evidence type="ECO:0000313" key="19">
    <source>
        <dbReference type="Proteomes" id="UP000780768"/>
    </source>
</evidence>
<dbReference type="AlphaFoldDB" id="A0A921HPN2"/>
<feature type="binding site" evidence="14 15">
    <location>
        <position position="72"/>
    </location>
    <ligand>
        <name>a divalent metal cation</name>
        <dbReference type="ChEBI" id="CHEBI:60240"/>
    </ligand>
</feature>
<dbReference type="GO" id="GO:0043137">
    <property type="term" value="P:DNA replication, removal of RNA primer"/>
    <property type="evidence" value="ECO:0007669"/>
    <property type="project" value="TreeGrafter"/>
</dbReference>
<feature type="binding site" evidence="14 15">
    <location>
        <position position="164"/>
    </location>
    <ligand>
        <name>a divalent metal cation</name>
        <dbReference type="ChEBI" id="CHEBI:60240"/>
    </ligand>
</feature>
<organism evidence="18 19">
    <name type="scientific">Megamonas hypermegale</name>
    <dbReference type="NCBI Taxonomy" id="158847"/>
    <lineage>
        <taxon>Bacteria</taxon>
        <taxon>Bacillati</taxon>
        <taxon>Bacillota</taxon>
        <taxon>Negativicutes</taxon>
        <taxon>Selenomonadales</taxon>
        <taxon>Selenomonadaceae</taxon>
        <taxon>Megamonas</taxon>
    </lineage>
</organism>
<dbReference type="NCBIfam" id="NF000594">
    <property type="entry name" value="PRK00015.1-1"/>
    <property type="match status" value="1"/>
</dbReference>
<comment type="cofactor">
    <cofactor evidence="14 15">
        <name>Mn(2+)</name>
        <dbReference type="ChEBI" id="CHEBI:29035"/>
    </cofactor>
    <cofactor evidence="14 15">
        <name>Mg(2+)</name>
        <dbReference type="ChEBI" id="CHEBI:18420"/>
    </cofactor>
    <text evidence="14 15">Manganese or magnesium. Binds 1 divalent metal ion per monomer in the absence of substrate. May bind a second metal ion after substrate binding.</text>
</comment>
<dbReference type="InterPro" id="IPR022898">
    <property type="entry name" value="RNase_HII"/>
</dbReference>
<evidence type="ECO:0000256" key="15">
    <source>
        <dbReference type="PROSITE-ProRule" id="PRU01319"/>
    </source>
</evidence>
<dbReference type="SUPFAM" id="SSF53098">
    <property type="entry name" value="Ribonuclease H-like"/>
    <property type="match status" value="1"/>
</dbReference>
<keyword evidence="11 14" id="KW-0255">Endonuclease</keyword>
<comment type="similarity">
    <text evidence="5 14 16">Belongs to the RNase HII family.</text>
</comment>
<evidence type="ECO:0000256" key="11">
    <source>
        <dbReference type="ARBA" id="ARBA00022759"/>
    </source>
</evidence>
<dbReference type="GO" id="GO:0003723">
    <property type="term" value="F:RNA binding"/>
    <property type="evidence" value="ECO:0007669"/>
    <property type="project" value="UniProtKB-UniRule"/>
</dbReference>
<name>A0A921HPN2_9FIRM</name>
<sequence length="253" mass="28318">MSSLSIKEIKSLLETNGTEELWQAIERDERKGVQSLLKARLRQEKERQRVAALYKYENECVQRGHKFVAGVDEVGRGPLAGPVVVSAVILPPNFFIEKLNDSKKLSEATREKLYDIILANAVAVHTAVIDEKTIDRINIYQAAMNGMYQAIYGLKVKPDEVLIDAMPLDSLDIPHQSIVKGDAKSASIAAASIVAKVTRDRMMNEFDKIYPQYGFAQNKGYGTKEHLEALSKYGPCAIHRCSFEPIKSMVSFR</sequence>
<reference evidence="18" key="2">
    <citation type="submission" date="2021-09" db="EMBL/GenBank/DDBJ databases">
        <authorList>
            <person name="Gilroy R."/>
        </authorList>
    </citation>
    <scope>NUCLEOTIDE SEQUENCE</scope>
    <source>
        <strain evidence="18">7318</strain>
    </source>
</reference>
<dbReference type="HAMAP" id="MF_00052_B">
    <property type="entry name" value="RNase_HII_B"/>
    <property type="match status" value="1"/>
</dbReference>
<protein>
    <recommendedName>
        <fullName evidence="7 14">Ribonuclease HII</fullName>
        <shortName evidence="14">RNase HII</shortName>
        <ecNumber evidence="6 14">3.1.26.4</ecNumber>
    </recommendedName>
</protein>
<dbReference type="PROSITE" id="PS51975">
    <property type="entry name" value="RNASE_H_2"/>
    <property type="match status" value="1"/>
</dbReference>
<comment type="caution">
    <text evidence="18">The sequence shown here is derived from an EMBL/GenBank/DDBJ whole genome shotgun (WGS) entry which is preliminary data.</text>
</comment>
<evidence type="ECO:0000256" key="13">
    <source>
        <dbReference type="ARBA" id="ARBA00023211"/>
    </source>
</evidence>
<evidence type="ECO:0000256" key="8">
    <source>
        <dbReference type="ARBA" id="ARBA00022490"/>
    </source>
</evidence>
<keyword evidence="12 14" id="KW-0378">Hydrolase</keyword>
<dbReference type="EMBL" id="DYVR01000078">
    <property type="protein sequence ID" value="HJF84611.1"/>
    <property type="molecule type" value="Genomic_DNA"/>
</dbReference>
<dbReference type="InterPro" id="IPR012337">
    <property type="entry name" value="RNaseH-like_sf"/>
</dbReference>
<comment type="cofactor">
    <cofactor evidence="2">
        <name>Mg(2+)</name>
        <dbReference type="ChEBI" id="CHEBI:18420"/>
    </cofactor>
</comment>
<dbReference type="CDD" id="cd07182">
    <property type="entry name" value="RNase_HII_bacteria_HII_like"/>
    <property type="match status" value="1"/>
</dbReference>
<evidence type="ECO:0000256" key="2">
    <source>
        <dbReference type="ARBA" id="ARBA00001946"/>
    </source>
</evidence>
<evidence type="ECO:0000256" key="7">
    <source>
        <dbReference type="ARBA" id="ARBA00019179"/>
    </source>
</evidence>
<keyword evidence="8 14" id="KW-0963">Cytoplasm</keyword>
<evidence type="ECO:0000256" key="10">
    <source>
        <dbReference type="ARBA" id="ARBA00022723"/>
    </source>
</evidence>
<dbReference type="NCBIfam" id="NF000595">
    <property type="entry name" value="PRK00015.1-3"/>
    <property type="match status" value="1"/>
</dbReference>
<proteinExistence type="inferred from homology"/>
<evidence type="ECO:0000256" key="1">
    <source>
        <dbReference type="ARBA" id="ARBA00000077"/>
    </source>
</evidence>
<evidence type="ECO:0000313" key="18">
    <source>
        <dbReference type="EMBL" id="HJF84611.1"/>
    </source>
</evidence>
<dbReference type="PANTHER" id="PTHR10954">
    <property type="entry name" value="RIBONUCLEASE H2 SUBUNIT A"/>
    <property type="match status" value="1"/>
</dbReference>
<evidence type="ECO:0000256" key="9">
    <source>
        <dbReference type="ARBA" id="ARBA00022722"/>
    </source>
</evidence>
<evidence type="ECO:0000259" key="17">
    <source>
        <dbReference type="PROSITE" id="PS51975"/>
    </source>
</evidence>
<dbReference type="PANTHER" id="PTHR10954:SF18">
    <property type="entry name" value="RIBONUCLEASE HII"/>
    <property type="match status" value="1"/>
</dbReference>
<accession>A0A921HPN2</accession>
<evidence type="ECO:0000256" key="14">
    <source>
        <dbReference type="HAMAP-Rule" id="MF_00052"/>
    </source>
</evidence>
<evidence type="ECO:0000256" key="4">
    <source>
        <dbReference type="ARBA" id="ARBA00004496"/>
    </source>
</evidence>
<keyword evidence="9 14" id="KW-0540">Nuclease</keyword>